<evidence type="ECO:0000313" key="4">
    <source>
        <dbReference type="Proteomes" id="UP000288812"/>
    </source>
</evidence>
<dbReference type="Pfam" id="PF13581">
    <property type="entry name" value="HATPase_c_2"/>
    <property type="match status" value="1"/>
</dbReference>
<evidence type="ECO:0000259" key="2">
    <source>
        <dbReference type="Pfam" id="PF13581"/>
    </source>
</evidence>
<feature type="domain" description="Histidine kinase/HSP90-like ATPase" evidence="2">
    <location>
        <begin position="14"/>
        <end position="119"/>
    </location>
</feature>
<dbReference type="EMBL" id="RLIH01000007">
    <property type="protein sequence ID" value="RVU54640.1"/>
    <property type="molecule type" value="Genomic_DNA"/>
</dbReference>
<keyword evidence="1" id="KW-0808">Transferase</keyword>
<protein>
    <submittedName>
        <fullName evidence="3">ATP-binding protein</fullName>
    </submittedName>
</protein>
<organism evidence="3 4">
    <name type="scientific">Anaerosphaera multitolerans</name>
    <dbReference type="NCBI Taxonomy" id="2487351"/>
    <lineage>
        <taxon>Bacteria</taxon>
        <taxon>Bacillati</taxon>
        <taxon>Bacillota</taxon>
        <taxon>Tissierellia</taxon>
        <taxon>Tissierellales</taxon>
        <taxon>Peptoniphilaceae</taxon>
        <taxon>Anaerosphaera</taxon>
    </lineage>
</organism>
<dbReference type="AlphaFoldDB" id="A0A437S6L3"/>
<dbReference type="RefSeq" id="WP_127724507.1">
    <property type="nucleotide sequence ID" value="NZ_RLIH01000007.1"/>
</dbReference>
<keyword evidence="4" id="KW-1185">Reference proteome</keyword>
<dbReference type="GO" id="GO:0004674">
    <property type="term" value="F:protein serine/threonine kinase activity"/>
    <property type="evidence" value="ECO:0007669"/>
    <property type="project" value="UniProtKB-KW"/>
</dbReference>
<dbReference type="Gene3D" id="3.30.565.10">
    <property type="entry name" value="Histidine kinase-like ATPase, C-terminal domain"/>
    <property type="match status" value="1"/>
</dbReference>
<dbReference type="Proteomes" id="UP000288812">
    <property type="component" value="Unassembled WGS sequence"/>
</dbReference>
<dbReference type="GO" id="GO:0005524">
    <property type="term" value="F:ATP binding"/>
    <property type="evidence" value="ECO:0007669"/>
    <property type="project" value="UniProtKB-KW"/>
</dbReference>
<keyword evidence="3" id="KW-0067">ATP-binding</keyword>
<proteinExistence type="predicted"/>
<sequence length="130" mass="14761">MENIFSFKGTVTSDLSEVRPFLKNVLVGLRDHIPDEELMFDLRLILDELVINGVIHGNQENEEKCVSLNVTIENNAIIIKVKDEGCGIKYDFNSYDFRDLKCCGRGLLLVKALTDSLVLNKNEIIVVKNY</sequence>
<keyword evidence="1" id="KW-0418">Kinase</keyword>
<dbReference type="PANTHER" id="PTHR35526">
    <property type="entry name" value="ANTI-SIGMA-F FACTOR RSBW-RELATED"/>
    <property type="match status" value="1"/>
</dbReference>
<keyword evidence="1" id="KW-0723">Serine/threonine-protein kinase</keyword>
<reference evidence="3 4" key="1">
    <citation type="submission" date="2018-11" db="EMBL/GenBank/DDBJ databases">
        <title>Genome sequencing and assembly of Anaerosphaera sp. nov., GS7-6-2.</title>
        <authorList>
            <person name="Rettenmaier R."/>
            <person name="Liebl W."/>
            <person name="Zverlov V."/>
        </authorList>
    </citation>
    <scope>NUCLEOTIDE SEQUENCE [LARGE SCALE GENOMIC DNA]</scope>
    <source>
        <strain evidence="3 4">GS7-6-2</strain>
    </source>
</reference>
<dbReference type="SUPFAM" id="SSF55874">
    <property type="entry name" value="ATPase domain of HSP90 chaperone/DNA topoisomerase II/histidine kinase"/>
    <property type="match status" value="1"/>
</dbReference>
<dbReference type="InterPro" id="IPR050267">
    <property type="entry name" value="Anti-sigma-factor_SerPK"/>
</dbReference>
<accession>A0A437S6L3</accession>
<gene>
    <name evidence="3" type="ORF">EF514_05920</name>
</gene>
<evidence type="ECO:0000256" key="1">
    <source>
        <dbReference type="ARBA" id="ARBA00022527"/>
    </source>
</evidence>
<name>A0A437S6L3_9FIRM</name>
<dbReference type="InterPro" id="IPR003594">
    <property type="entry name" value="HATPase_dom"/>
</dbReference>
<dbReference type="PANTHER" id="PTHR35526:SF3">
    <property type="entry name" value="ANTI-SIGMA-F FACTOR RSBW"/>
    <property type="match status" value="1"/>
</dbReference>
<dbReference type="CDD" id="cd16936">
    <property type="entry name" value="HATPase_RsbW-like"/>
    <property type="match status" value="1"/>
</dbReference>
<evidence type="ECO:0000313" key="3">
    <source>
        <dbReference type="EMBL" id="RVU54640.1"/>
    </source>
</evidence>
<comment type="caution">
    <text evidence="3">The sequence shown here is derived from an EMBL/GenBank/DDBJ whole genome shotgun (WGS) entry which is preliminary data.</text>
</comment>
<dbReference type="InterPro" id="IPR036890">
    <property type="entry name" value="HATPase_C_sf"/>
</dbReference>
<dbReference type="OrthoDB" id="9767435at2"/>
<keyword evidence="3" id="KW-0547">Nucleotide-binding</keyword>